<evidence type="ECO:0000256" key="1">
    <source>
        <dbReference type="ARBA" id="ARBA00004651"/>
    </source>
</evidence>
<protein>
    <recommendedName>
        <fullName evidence="11">Probable alginate O-acetylase</fullName>
        <ecNumber evidence="11">2.3.1.-</ecNumber>
    </recommendedName>
</protein>
<feature type="transmembrane region" description="Helical" evidence="12">
    <location>
        <begin position="400"/>
        <end position="427"/>
    </location>
</feature>
<dbReference type="PIRSF" id="PIRSF500217">
    <property type="entry name" value="AlgI"/>
    <property type="match status" value="1"/>
</dbReference>
<sequence>MFSFLSVEFALLFIAFFMLYWAFKKRPDIQNMLLLIISHAIIYLMAGMMAVGILFVSGIVIYFIARQIIISHHKKTWMTTGIIITLINLSVFKYYEFFRANIIRALEMWQLDNTGLMANIIFPLGVSYYSFQAISYLVTLYRQSVVYEKNEQTKQSEQEKQDENNENPISYLYFWQALTHFSFFATVSAGPITRVNETKGLIDIMGKPCGMYDQLNEPEPRQLLYPKIAFALIVLALAKKWWLAGYLADNWVNPVFANPTGFHSLEVLTAIYGYTLQLFLDFSGYSEMMVAFGLLLGFRLPMNFNAPLLAHNIRDFWDRWHISLSTWIRDYIYIPLGGSRKGFWFTQINLIIAMVLSGIWHGSTFNFFFWGLLHALAIALLNVGDLACQKISGHAKGRNFLTNTGIIGKTLGVLITVHFVVFAFVFFRATTLDEALLVFNALFSNHINVAWTNNPLYLLAILALAWLVYPLFHRHQKNVGRLILKMPSVIFYVLCFMIFMAVVILAPSGIPGFIYANF</sequence>
<dbReference type="GO" id="GO:0016746">
    <property type="term" value="F:acyltransferase activity"/>
    <property type="evidence" value="ECO:0007669"/>
    <property type="project" value="UniProtKB-KW"/>
</dbReference>
<feature type="transmembrane region" description="Helical" evidence="12">
    <location>
        <begin position="447"/>
        <end position="469"/>
    </location>
</feature>
<feature type="transmembrane region" description="Helical" evidence="12">
    <location>
        <begin position="342"/>
        <end position="361"/>
    </location>
</feature>
<dbReference type="InterPro" id="IPR051085">
    <property type="entry name" value="MB_O-acyltransferase"/>
</dbReference>
<dbReference type="Pfam" id="PF03062">
    <property type="entry name" value="MBOAT"/>
    <property type="match status" value="1"/>
</dbReference>
<feature type="transmembrane region" description="Helical" evidence="12">
    <location>
        <begin position="77"/>
        <end position="95"/>
    </location>
</feature>
<evidence type="ECO:0000256" key="7">
    <source>
        <dbReference type="ARBA" id="ARBA00022841"/>
    </source>
</evidence>
<keyword evidence="4 11" id="KW-1003">Cell membrane</keyword>
<dbReference type="AlphaFoldDB" id="A0A378R1M4"/>
<keyword evidence="7 11" id="KW-0016">Alginate biosynthesis</keyword>
<reference evidence="13 14" key="1">
    <citation type="submission" date="2018-06" db="EMBL/GenBank/DDBJ databases">
        <authorList>
            <consortium name="Pathogen Informatics"/>
            <person name="Doyle S."/>
        </authorList>
    </citation>
    <scope>NUCLEOTIDE SEQUENCE [LARGE SCALE GENOMIC DNA]</scope>
    <source>
        <strain evidence="13 14">NCTC12877</strain>
    </source>
</reference>
<keyword evidence="9 11" id="KW-0472">Membrane</keyword>
<dbReference type="InterPro" id="IPR004299">
    <property type="entry name" value="MBOAT_fam"/>
</dbReference>
<dbReference type="PIRSF" id="PIRSF016636">
    <property type="entry name" value="AlgI_DltB"/>
    <property type="match status" value="1"/>
</dbReference>
<feature type="transmembrane region" description="Helical" evidence="12">
    <location>
        <begin position="35"/>
        <end position="65"/>
    </location>
</feature>
<feature type="transmembrane region" description="Helical" evidence="12">
    <location>
        <begin position="6"/>
        <end position="23"/>
    </location>
</feature>
<keyword evidence="6 11" id="KW-0812">Transmembrane</keyword>
<comment type="subcellular location">
    <subcellularLocation>
        <location evidence="11">Cell inner membrane</location>
    </subcellularLocation>
    <subcellularLocation>
        <location evidence="1">Cell membrane</location>
        <topology evidence="1">Multi-pass membrane protein</topology>
    </subcellularLocation>
</comment>
<dbReference type="PANTHER" id="PTHR13285">
    <property type="entry name" value="ACYLTRANSFERASE"/>
    <property type="match status" value="1"/>
</dbReference>
<dbReference type="InterPro" id="IPR028362">
    <property type="entry name" value="AlgI"/>
</dbReference>
<keyword evidence="10 11" id="KW-0012">Acyltransferase</keyword>
<dbReference type="PANTHER" id="PTHR13285:SF23">
    <property type="entry name" value="TEICHOIC ACID D-ALANYLTRANSFERASE"/>
    <property type="match status" value="1"/>
</dbReference>
<feature type="transmembrane region" description="Helical" evidence="12">
    <location>
        <begin position="489"/>
        <end position="516"/>
    </location>
</feature>
<dbReference type="GO" id="GO:0005886">
    <property type="term" value="C:plasma membrane"/>
    <property type="evidence" value="ECO:0007669"/>
    <property type="project" value="UniProtKB-SubCell"/>
</dbReference>
<dbReference type="GO" id="GO:0042121">
    <property type="term" value="P:alginic acid biosynthetic process"/>
    <property type="evidence" value="ECO:0007669"/>
    <property type="project" value="UniProtKB-UniRule"/>
</dbReference>
<comment type="pathway">
    <text evidence="2 11">Glycan biosynthesis; alginate biosynthesis.</text>
</comment>
<feature type="transmembrane region" description="Helical" evidence="12">
    <location>
        <begin position="367"/>
        <end position="388"/>
    </location>
</feature>
<feature type="transmembrane region" description="Helical" evidence="12">
    <location>
        <begin position="116"/>
        <end position="138"/>
    </location>
</feature>
<evidence type="ECO:0000256" key="11">
    <source>
        <dbReference type="PIRNR" id="PIRNR016636"/>
    </source>
</evidence>
<dbReference type="InterPro" id="IPR024194">
    <property type="entry name" value="Ac/AlaTfrase_AlgI/DltB"/>
</dbReference>
<dbReference type="RefSeq" id="WP_036387207.1">
    <property type="nucleotide sequence ID" value="NZ_UGQB01000004.1"/>
</dbReference>
<evidence type="ECO:0000256" key="3">
    <source>
        <dbReference type="ARBA" id="ARBA00010323"/>
    </source>
</evidence>
<dbReference type="EC" id="2.3.1.-" evidence="11"/>
<evidence type="ECO:0000256" key="10">
    <source>
        <dbReference type="ARBA" id="ARBA00023315"/>
    </source>
</evidence>
<gene>
    <name evidence="13" type="primary">dltB</name>
    <name evidence="13" type="ORF">NCTC12877_02125</name>
</gene>
<dbReference type="Proteomes" id="UP000254065">
    <property type="component" value="Unassembled WGS sequence"/>
</dbReference>
<keyword evidence="14" id="KW-1185">Reference proteome</keyword>
<evidence type="ECO:0000256" key="2">
    <source>
        <dbReference type="ARBA" id="ARBA00005182"/>
    </source>
</evidence>
<name>A0A378R1M4_9GAMM</name>
<dbReference type="STRING" id="1122244.GCA_000426885_00414"/>
<keyword evidence="8 12" id="KW-1133">Transmembrane helix</keyword>
<evidence type="ECO:0000256" key="6">
    <source>
        <dbReference type="ARBA" id="ARBA00022692"/>
    </source>
</evidence>
<proteinExistence type="inferred from homology"/>
<organism evidence="13 14">
    <name type="scientific">Moraxella caprae</name>
    <dbReference type="NCBI Taxonomy" id="90240"/>
    <lineage>
        <taxon>Bacteria</taxon>
        <taxon>Pseudomonadati</taxon>
        <taxon>Pseudomonadota</taxon>
        <taxon>Gammaproteobacteria</taxon>
        <taxon>Moraxellales</taxon>
        <taxon>Moraxellaceae</taxon>
        <taxon>Moraxella</taxon>
    </lineage>
</organism>
<evidence type="ECO:0000313" key="13">
    <source>
        <dbReference type="EMBL" id="STZ09115.1"/>
    </source>
</evidence>
<accession>A0A378R1M4</accession>
<keyword evidence="5 11" id="KW-0808">Transferase</keyword>
<evidence type="ECO:0000256" key="12">
    <source>
        <dbReference type="SAM" id="Phobius"/>
    </source>
</evidence>
<evidence type="ECO:0000256" key="4">
    <source>
        <dbReference type="ARBA" id="ARBA00022475"/>
    </source>
</evidence>
<keyword evidence="11" id="KW-0997">Cell inner membrane</keyword>
<evidence type="ECO:0000256" key="5">
    <source>
        <dbReference type="ARBA" id="ARBA00022679"/>
    </source>
</evidence>
<dbReference type="OrthoDB" id="139172at2"/>
<evidence type="ECO:0000256" key="9">
    <source>
        <dbReference type="ARBA" id="ARBA00023136"/>
    </source>
</evidence>
<evidence type="ECO:0000313" key="14">
    <source>
        <dbReference type="Proteomes" id="UP000254065"/>
    </source>
</evidence>
<dbReference type="UniPathway" id="UPA00286"/>
<dbReference type="EMBL" id="UGQB01000004">
    <property type="protein sequence ID" value="STZ09115.1"/>
    <property type="molecule type" value="Genomic_DNA"/>
</dbReference>
<comment type="similarity">
    <text evidence="3 11">Belongs to the membrane-bound acyltransferase family.</text>
</comment>
<evidence type="ECO:0000256" key="8">
    <source>
        <dbReference type="ARBA" id="ARBA00022989"/>
    </source>
</evidence>
<feature type="transmembrane region" description="Helical" evidence="12">
    <location>
        <begin position="224"/>
        <end position="242"/>
    </location>
</feature>